<dbReference type="GO" id="GO:0007018">
    <property type="term" value="P:microtubule-based movement"/>
    <property type="evidence" value="ECO:0007669"/>
    <property type="project" value="InterPro"/>
</dbReference>
<dbReference type="PANTHER" id="PTHR24115">
    <property type="entry name" value="KINESIN-RELATED"/>
    <property type="match status" value="1"/>
</dbReference>
<feature type="domain" description="Kinesin motor" evidence="8">
    <location>
        <begin position="172"/>
        <end position="618"/>
    </location>
</feature>
<feature type="region of interest" description="Disordered" evidence="7">
    <location>
        <begin position="1"/>
        <end position="126"/>
    </location>
</feature>
<feature type="compositionally biased region" description="Acidic residues" evidence="7">
    <location>
        <begin position="1025"/>
        <end position="1034"/>
    </location>
</feature>
<dbReference type="InterPro" id="IPR036961">
    <property type="entry name" value="Kinesin_motor_dom_sf"/>
</dbReference>
<reference evidence="10" key="1">
    <citation type="submission" date="2015-02" db="EMBL/GenBank/DDBJ databases">
        <authorList>
            <person name="Gon?alves P."/>
        </authorList>
    </citation>
    <scope>NUCLEOTIDE SEQUENCE [LARGE SCALE GENOMIC DNA]</scope>
</reference>
<feature type="compositionally biased region" description="Basic residues" evidence="7">
    <location>
        <begin position="1046"/>
        <end position="1056"/>
    </location>
</feature>
<feature type="compositionally biased region" description="Low complexity" evidence="7">
    <location>
        <begin position="1"/>
        <end position="27"/>
    </location>
</feature>
<dbReference type="GO" id="GO:0008017">
    <property type="term" value="F:microtubule binding"/>
    <property type="evidence" value="ECO:0007669"/>
    <property type="project" value="InterPro"/>
</dbReference>
<keyword evidence="4 5" id="KW-0505">Motor protein</keyword>
<keyword evidence="2 5" id="KW-0547">Nucleotide-binding</keyword>
<feature type="compositionally biased region" description="Basic and acidic residues" evidence="7">
    <location>
        <begin position="1014"/>
        <end position="1024"/>
    </location>
</feature>
<dbReference type="GO" id="GO:0003777">
    <property type="term" value="F:microtubule motor activity"/>
    <property type="evidence" value="ECO:0007669"/>
    <property type="project" value="InterPro"/>
</dbReference>
<feature type="compositionally biased region" description="Acidic residues" evidence="7">
    <location>
        <begin position="771"/>
        <end position="782"/>
    </location>
</feature>
<dbReference type="InterPro" id="IPR027417">
    <property type="entry name" value="P-loop_NTPase"/>
</dbReference>
<feature type="binding site" evidence="5">
    <location>
        <begin position="323"/>
        <end position="330"/>
    </location>
    <ligand>
        <name>ATP</name>
        <dbReference type="ChEBI" id="CHEBI:30616"/>
    </ligand>
</feature>
<evidence type="ECO:0000256" key="5">
    <source>
        <dbReference type="PROSITE-ProRule" id="PRU00283"/>
    </source>
</evidence>
<feature type="compositionally biased region" description="Acidic residues" evidence="7">
    <location>
        <begin position="943"/>
        <end position="970"/>
    </location>
</feature>
<evidence type="ECO:0000256" key="6">
    <source>
        <dbReference type="SAM" id="Coils"/>
    </source>
</evidence>
<feature type="compositionally biased region" description="Acidic residues" evidence="7">
    <location>
        <begin position="887"/>
        <end position="935"/>
    </location>
</feature>
<protein>
    <submittedName>
        <fullName evidence="9">SPOSA6832_05009-mRNA-1:cds</fullName>
    </submittedName>
</protein>
<organism evidence="9 10">
    <name type="scientific">Sporidiobolus salmonicolor</name>
    <name type="common">Yeast-like fungus</name>
    <name type="synonym">Sporobolomyces salmonicolor</name>
    <dbReference type="NCBI Taxonomy" id="5005"/>
    <lineage>
        <taxon>Eukaryota</taxon>
        <taxon>Fungi</taxon>
        <taxon>Dikarya</taxon>
        <taxon>Basidiomycota</taxon>
        <taxon>Pucciniomycotina</taxon>
        <taxon>Microbotryomycetes</taxon>
        <taxon>Sporidiobolales</taxon>
        <taxon>Sporidiobolaceae</taxon>
        <taxon>Sporobolomyces</taxon>
    </lineage>
</organism>
<dbReference type="PROSITE" id="PS50067">
    <property type="entry name" value="KINESIN_MOTOR_2"/>
    <property type="match status" value="1"/>
</dbReference>
<evidence type="ECO:0000256" key="2">
    <source>
        <dbReference type="ARBA" id="ARBA00022741"/>
    </source>
</evidence>
<dbReference type="Proteomes" id="UP000243876">
    <property type="component" value="Unassembled WGS sequence"/>
</dbReference>
<evidence type="ECO:0000259" key="8">
    <source>
        <dbReference type="PROSITE" id="PS50067"/>
    </source>
</evidence>
<dbReference type="PANTHER" id="PTHR24115:SF1008">
    <property type="entry name" value="KINESIN-LIKE PROTEIN SUBITO"/>
    <property type="match status" value="1"/>
</dbReference>
<dbReference type="AlphaFoldDB" id="A0A0D6ESL3"/>
<feature type="compositionally biased region" description="Acidic residues" evidence="7">
    <location>
        <begin position="848"/>
        <end position="859"/>
    </location>
</feature>
<feature type="region of interest" description="Disordered" evidence="7">
    <location>
        <begin position="231"/>
        <end position="261"/>
    </location>
</feature>
<dbReference type="GO" id="GO:0005524">
    <property type="term" value="F:ATP binding"/>
    <property type="evidence" value="ECO:0007669"/>
    <property type="project" value="UniProtKB-UniRule"/>
</dbReference>
<evidence type="ECO:0000256" key="4">
    <source>
        <dbReference type="ARBA" id="ARBA00023175"/>
    </source>
</evidence>
<comment type="similarity">
    <text evidence="5">Belongs to the TRAFAC class myosin-kinesin ATPase superfamily. Kinesin family.</text>
</comment>
<sequence length="1088" mass="116038">MAARPSRTTRSSAAAAAVNASASGPTAPRTRKTTTLDQPTATAAATGLRRTTRSSRSTTPAPEVKITSSATSSRPSSRASSYATARGTTPVPPSSKPLWNSARGNVSAAVDTPPAGAKRASSLAVPQARTTGAGLLRKMTSRDSIRPPATPARTPAPVRESVMEAYNEAREPLKAYLRIRPGPAGAPQESYIQVMSDSEVLMVPPADHRLNPSSSSSSIFGNALLRSSNINLHPSSHPSGVPDDVLASSTASNHHPPVGPDPSTFGALYKFTAVFPPSSASSPTSESLPSTATSQADFFRATTLPLVTDFLKKGENCLLFAYGPTGSGKTYTVQGGAGDEAGLLPRVMDVVWRSLEGKEGKSCPSTKDTNSEIYNEKIYDLLESPLPAPSPSTSSTTSTGGSSMFGGFLGKGLFKNFPTVKRSALSLKADKGATIGARGATTKVVGGLKEIRVHSTEEAQAVLSRGQANRRVFSTLANRVSSRSHSIFTIKVVRTPLSSSSGVGLAESTARFSIVDLAGSERVVNSGTTGERLKEAGNINKSLMVLGQCMEVLRKNQEREKGRKPAIVPFRHSKLTEMFQSFFVGDGKAVMIVNINPFDTGFDENSHVMKFSAVAKGIMTLKKEPAVLAAAAPALPLSDPEVVQKKPEPRVVRVSLAEGREEEEVIYEEEDLEDGDEEEDEFVNALLDELSALRTALFEAQLNTVLAEANARSRTVQEYEAKMLEMERQYQERAREQAIEAETKLNAKLDILTRLQAAKTPRRMPATPSTADEEAEEEEEEVEKMLLDGPDDESAVADLSTASMISPLAARVKVHLQVDSPTPASPSPIAREPASLVLDGSQAHDAEEHDAEEEDDVETVADSHSVVDEGQSYEDEDDALTPLASEAGDEVEEGEGESIEMTREEEQEEGEQDAEADEPSELSFVDEIEEGEGESIEMTREEQQEESEQDAEADEPSELSFVDEDVEGGGEDGSAASEAGDYTHSGSDNNFASASPSSSNKATPAHASAASLSAEKENEIPTKEEDGDGDDDEYALDKSMVIRSGSKTKKMKRKLGAKVVDAEDLDNLTDGVMSPIATKSTSVRSFKR</sequence>
<dbReference type="EMBL" id="CENE01000050">
    <property type="protein sequence ID" value="CEQ43112.1"/>
    <property type="molecule type" value="Genomic_DNA"/>
</dbReference>
<accession>A0A0D6ESL3</accession>
<feature type="compositionally biased region" description="Low complexity" evidence="7">
    <location>
        <begin position="987"/>
        <end position="1002"/>
    </location>
</feature>
<evidence type="ECO:0000256" key="1">
    <source>
        <dbReference type="ARBA" id="ARBA00022701"/>
    </source>
</evidence>
<evidence type="ECO:0000313" key="10">
    <source>
        <dbReference type="Proteomes" id="UP000243876"/>
    </source>
</evidence>
<feature type="region of interest" description="Disordered" evidence="7">
    <location>
        <begin position="819"/>
        <end position="1056"/>
    </location>
</feature>
<keyword evidence="10" id="KW-1185">Reference proteome</keyword>
<dbReference type="GO" id="GO:0005634">
    <property type="term" value="C:nucleus"/>
    <property type="evidence" value="ECO:0007669"/>
    <property type="project" value="TreeGrafter"/>
</dbReference>
<dbReference type="Pfam" id="PF00225">
    <property type="entry name" value="Kinesin"/>
    <property type="match status" value="1"/>
</dbReference>
<evidence type="ECO:0000313" key="9">
    <source>
        <dbReference type="EMBL" id="CEQ43112.1"/>
    </source>
</evidence>
<gene>
    <name evidence="9" type="primary">SPOSA6832_05009</name>
</gene>
<dbReference type="GO" id="GO:0016887">
    <property type="term" value="F:ATP hydrolysis activity"/>
    <property type="evidence" value="ECO:0007669"/>
    <property type="project" value="TreeGrafter"/>
</dbReference>
<name>A0A0D6ESL3_SPOSA</name>
<feature type="coiled-coil region" evidence="6">
    <location>
        <begin position="709"/>
        <end position="736"/>
    </location>
</feature>
<dbReference type="InterPro" id="IPR001752">
    <property type="entry name" value="Kinesin_motor_dom"/>
</dbReference>
<dbReference type="PROSITE" id="PS00411">
    <property type="entry name" value="KINESIN_MOTOR_1"/>
    <property type="match status" value="1"/>
</dbReference>
<dbReference type="InterPro" id="IPR019821">
    <property type="entry name" value="Kinesin_motor_CS"/>
</dbReference>
<dbReference type="GO" id="GO:0005874">
    <property type="term" value="C:microtubule"/>
    <property type="evidence" value="ECO:0007669"/>
    <property type="project" value="UniProtKB-KW"/>
</dbReference>
<keyword evidence="1" id="KW-0493">Microtubule</keyword>
<feature type="region of interest" description="Disordered" evidence="7">
    <location>
        <begin position="756"/>
        <end position="784"/>
    </location>
</feature>
<dbReference type="SUPFAM" id="SSF52540">
    <property type="entry name" value="P-loop containing nucleoside triphosphate hydrolases"/>
    <property type="match status" value="1"/>
</dbReference>
<proteinExistence type="inferred from homology"/>
<dbReference type="InterPro" id="IPR027640">
    <property type="entry name" value="Kinesin-like_fam"/>
</dbReference>
<evidence type="ECO:0000256" key="3">
    <source>
        <dbReference type="ARBA" id="ARBA00022840"/>
    </source>
</evidence>
<keyword evidence="6" id="KW-0175">Coiled coil</keyword>
<dbReference type="Gene3D" id="3.40.850.10">
    <property type="entry name" value="Kinesin motor domain"/>
    <property type="match status" value="1"/>
</dbReference>
<dbReference type="OrthoDB" id="123929at2759"/>
<evidence type="ECO:0000256" key="7">
    <source>
        <dbReference type="SAM" id="MobiDB-lite"/>
    </source>
</evidence>
<keyword evidence="3 5" id="KW-0067">ATP-binding</keyword>
<dbReference type="PRINTS" id="PR00380">
    <property type="entry name" value="KINESINHEAVY"/>
</dbReference>
<feature type="compositionally biased region" description="Low complexity" evidence="7">
    <location>
        <begin position="39"/>
        <end position="89"/>
    </location>
</feature>
<dbReference type="GO" id="GO:0005871">
    <property type="term" value="C:kinesin complex"/>
    <property type="evidence" value="ECO:0007669"/>
    <property type="project" value="TreeGrafter"/>
</dbReference>
<dbReference type="SMART" id="SM00129">
    <property type="entry name" value="KISc"/>
    <property type="match status" value="1"/>
</dbReference>